<feature type="compositionally biased region" description="Acidic residues" evidence="1">
    <location>
        <begin position="376"/>
        <end position="391"/>
    </location>
</feature>
<comment type="caution">
    <text evidence="3">The sequence shown here is derived from an EMBL/GenBank/DDBJ whole genome shotgun (WGS) entry which is preliminary data.</text>
</comment>
<feature type="region of interest" description="Disordered" evidence="1">
    <location>
        <begin position="1"/>
        <end position="117"/>
    </location>
</feature>
<dbReference type="Proteomes" id="UP001187682">
    <property type="component" value="Unassembled WGS sequence"/>
</dbReference>
<reference evidence="3" key="1">
    <citation type="submission" date="2018-03" db="EMBL/GenBank/DDBJ databases">
        <authorList>
            <person name="Guldener U."/>
        </authorList>
    </citation>
    <scope>NUCLEOTIDE SEQUENCE</scope>
</reference>
<feature type="domain" description="2EXR" evidence="2">
    <location>
        <begin position="122"/>
        <end position="217"/>
    </location>
</feature>
<accession>A0AAE8MVG8</accession>
<protein>
    <recommendedName>
        <fullName evidence="2">2EXR domain-containing protein</fullName>
    </recommendedName>
</protein>
<dbReference type="InterPro" id="IPR045518">
    <property type="entry name" value="2EXR"/>
</dbReference>
<feature type="compositionally biased region" description="Acidic residues" evidence="1">
    <location>
        <begin position="552"/>
        <end position="570"/>
    </location>
</feature>
<evidence type="ECO:0000313" key="3">
    <source>
        <dbReference type="EMBL" id="SPN99815.1"/>
    </source>
</evidence>
<feature type="region of interest" description="Disordered" evidence="1">
    <location>
        <begin position="366"/>
        <end position="463"/>
    </location>
</feature>
<feature type="compositionally biased region" description="Acidic residues" evidence="1">
    <location>
        <begin position="524"/>
        <end position="537"/>
    </location>
</feature>
<evidence type="ECO:0000256" key="1">
    <source>
        <dbReference type="SAM" id="MobiDB-lite"/>
    </source>
</evidence>
<organism evidence="3 4">
    <name type="scientific">Cephalotrichum gorgonifer</name>
    <dbReference type="NCBI Taxonomy" id="2041049"/>
    <lineage>
        <taxon>Eukaryota</taxon>
        <taxon>Fungi</taxon>
        <taxon>Dikarya</taxon>
        <taxon>Ascomycota</taxon>
        <taxon>Pezizomycotina</taxon>
        <taxon>Sordariomycetes</taxon>
        <taxon>Hypocreomycetidae</taxon>
        <taxon>Microascales</taxon>
        <taxon>Microascaceae</taxon>
        <taxon>Cephalotrichum</taxon>
    </lineage>
</organism>
<dbReference type="EMBL" id="ONZQ02000003">
    <property type="protein sequence ID" value="SPN99815.1"/>
    <property type="molecule type" value="Genomic_DNA"/>
</dbReference>
<keyword evidence="4" id="KW-1185">Reference proteome</keyword>
<gene>
    <name evidence="3" type="ORF">DNG_02667</name>
</gene>
<dbReference type="AlphaFoldDB" id="A0AAE8MVG8"/>
<sequence>MADSPGASRHLDLSNSDDSEGTLQGDPASQHEDDSSSGSEDEGSSAPRKTRRLFDLEAADSDDDESGENDEEDDEEESDEEDERGGGLFDLEAADDDEDDESSEDGSSDAGSSVSSGAEEYFPRFMRLPPELRRRVWEFFCPEALGVPRLLEFVWDMKSKKEPISEGSSTAYTTYPARTLAAVQGESRELALRAFPDVLKLSDRRGEVRFHSKRDVVVLQHIRAYDISRWSCAPGFSDQVRHLAIDKATLWRMGDPFVLTGTIPDNFDTTFPNLDKIYEVSHRSEFQRDPVWAESDKVNRFTLKTEDYTGCVELYEERPFIWPDLENHRDFAEAQTDGPSFLKLDDSASSPDDAAIKRSQVEVWPMVEWSSVPPDSSEDELDEDEDEEEEPGYMGQSIPPPIVVPDGLDGFDSDGEPLDQSSPSDMQPTWHGVDSHGLHEVDYDGVPFGVGSDEAGSDEEDLDQYEDDFIVDDGVIEYDEDGSDILDGESGAEDSDGGDGYPSGFDHPGASVAGGGLEAGFSDLEPESESEPDEEDVIQAPVRQRGRRAVISEDEGTSEVGGQDEDEDEDDVRRVPVRSRGRRTVISEDEEEDE</sequence>
<feature type="compositionally biased region" description="Basic and acidic residues" evidence="1">
    <location>
        <begin position="433"/>
        <end position="442"/>
    </location>
</feature>
<feature type="compositionally biased region" description="Low complexity" evidence="1">
    <location>
        <begin position="108"/>
        <end position="117"/>
    </location>
</feature>
<feature type="compositionally biased region" description="Acidic residues" evidence="1">
    <location>
        <begin position="476"/>
        <end position="497"/>
    </location>
</feature>
<evidence type="ECO:0000259" key="2">
    <source>
        <dbReference type="Pfam" id="PF20150"/>
    </source>
</evidence>
<name>A0AAE8MVG8_9PEZI</name>
<feature type="compositionally biased region" description="Acidic residues" evidence="1">
    <location>
        <begin position="57"/>
        <end position="83"/>
    </location>
</feature>
<feature type="region of interest" description="Disordered" evidence="1">
    <location>
        <begin position="476"/>
        <end position="594"/>
    </location>
</feature>
<evidence type="ECO:0000313" key="4">
    <source>
        <dbReference type="Proteomes" id="UP001187682"/>
    </source>
</evidence>
<feature type="compositionally biased region" description="Acidic residues" evidence="1">
    <location>
        <begin position="92"/>
        <end position="107"/>
    </location>
</feature>
<proteinExistence type="predicted"/>
<dbReference type="Pfam" id="PF20150">
    <property type="entry name" value="2EXR"/>
    <property type="match status" value="1"/>
</dbReference>